<dbReference type="EMBL" id="KI913189">
    <property type="protein sequence ID" value="ETV68081.1"/>
    <property type="molecule type" value="Genomic_DNA"/>
</dbReference>
<dbReference type="GO" id="GO:0072686">
    <property type="term" value="C:mitotic spindle"/>
    <property type="evidence" value="ECO:0007669"/>
    <property type="project" value="InterPro"/>
</dbReference>
<protein>
    <submittedName>
        <fullName evidence="1">Uncharacterized protein</fullName>
    </submittedName>
</protein>
<dbReference type="AlphaFoldDB" id="W4FMH3"/>
<evidence type="ECO:0000313" key="1">
    <source>
        <dbReference type="EMBL" id="ETV68081.1"/>
    </source>
</evidence>
<dbReference type="InterPro" id="IPR013958">
    <property type="entry name" value="DASH_Dad1"/>
</dbReference>
<dbReference type="RefSeq" id="XP_009842380.1">
    <property type="nucleotide sequence ID" value="XM_009844078.1"/>
</dbReference>
<organism evidence="1">
    <name type="scientific">Aphanomyces astaci</name>
    <name type="common">Crayfish plague agent</name>
    <dbReference type="NCBI Taxonomy" id="112090"/>
    <lineage>
        <taxon>Eukaryota</taxon>
        <taxon>Sar</taxon>
        <taxon>Stramenopiles</taxon>
        <taxon>Oomycota</taxon>
        <taxon>Saprolegniomycetes</taxon>
        <taxon>Saprolegniales</taxon>
        <taxon>Verrucalvaceae</taxon>
        <taxon>Aphanomyces</taxon>
    </lineage>
</organism>
<sequence>MSAAYVSEKAVLHDAILEQMREVMMGLHTLNQNLERLNDVGGELQSIAHAWTTFCSNITRSPTDVDVGIDVEQQGNMQAS</sequence>
<dbReference type="VEuPathDB" id="FungiDB:H257_15840"/>
<gene>
    <name evidence="1" type="ORF">H257_15840</name>
</gene>
<dbReference type="GeneID" id="20817836"/>
<name>W4FMH3_APHAT</name>
<dbReference type="Pfam" id="PF08649">
    <property type="entry name" value="DASH_Dad1"/>
    <property type="match status" value="1"/>
</dbReference>
<dbReference type="GO" id="GO:0042729">
    <property type="term" value="C:DASH complex"/>
    <property type="evidence" value="ECO:0007669"/>
    <property type="project" value="InterPro"/>
</dbReference>
<reference evidence="1" key="1">
    <citation type="submission" date="2013-12" db="EMBL/GenBank/DDBJ databases">
        <title>The Genome Sequence of Aphanomyces astaci APO3.</title>
        <authorList>
            <consortium name="The Broad Institute Genomics Platform"/>
            <person name="Russ C."/>
            <person name="Tyler B."/>
            <person name="van West P."/>
            <person name="Dieguez-Uribeondo J."/>
            <person name="Young S.K."/>
            <person name="Zeng Q."/>
            <person name="Gargeya S."/>
            <person name="Fitzgerald M."/>
            <person name="Abouelleil A."/>
            <person name="Alvarado L."/>
            <person name="Chapman S.B."/>
            <person name="Gainer-Dewar J."/>
            <person name="Goldberg J."/>
            <person name="Griggs A."/>
            <person name="Gujja S."/>
            <person name="Hansen M."/>
            <person name="Howarth C."/>
            <person name="Imamovic A."/>
            <person name="Ireland A."/>
            <person name="Larimer J."/>
            <person name="McCowan C."/>
            <person name="Murphy C."/>
            <person name="Pearson M."/>
            <person name="Poon T.W."/>
            <person name="Priest M."/>
            <person name="Roberts A."/>
            <person name="Saif S."/>
            <person name="Shea T."/>
            <person name="Sykes S."/>
            <person name="Wortman J."/>
            <person name="Nusbaum C."/>
            <person name="Birren B."/>
        </authorList>
    </citation>
    <scope>NUCLEOTIDE SEQUENCE [LARGE SCALE GENOMIC DNA]</scope>
    <source>
        <strain evidence="1">APO3</strain>
    </source>
</reference>
<proteinExistence type="predicted"/>
<dbReference type="OrthoDB" id="5566853at2759"/>
<accession>W4FMH3</accession>